<comment type="caution">
    <text evidence="1">The sequence shown here is derived from an EMBL/GenBank/DDBJ whole genome shotgun (WGS) entry which is preliminary data.</text>
</comment>
<name>A0A645EJG2_9ZZZZ</name>
<accession>A0A645EJG2</accession>
<evidence type="ECO:0008006" key="2">
    <source>
        <dbReference type="Google" id="ProtNLM"/>
    </source>
</evidence>
<dbReference type="EMBL" id="VSSQ01047298">
    <property type="protein sequence ID" value="MPN01279.1"/>
    <property type="molecule type" value="Genomic_DNA"/>
</dbReference>
<evidence type="ECO:0000313" key="1">
    <source>
        <dbReference type="EMBL" id="MPN01279.1"/>
    </source>
</evidence>
<protein>
    <recommendedName>
        <fullName evidence="2">XkdX family protein</fullName>
    </recommendedName>
</protein>
<organism evidence="1">
    <name type="scientific">bioreactor metagenome</name>
    <dbReference type="NCBI Taxonomy" id="1076179"/>
    <lineage>
        <taxon>unclassified sequences</taxon>
        <taxon>metagenomes</taxon>
        <taxon>ecological metagenomes</taxon>
    </lineage>
</organism>
<dbReference type="NCBIfam" id="TIGR01669">
    <property type="entry name" value="phage_XkdX"/>
    <property type="match status" value="1"/>
</dbReference>
<gene>
    <name evidence="1" type="ORF">SDC9_148485</name>
</gene>
<sequence>MFKIVKRYYDLDIYAAADVAKFVQSGRITPEEYKQITGQEYLV</sequence>
<proteinExistence type="predicted"/>
<dbReference type="AlphaFoldDB" id="A0A645EJG2"/>
<dbReference type="InterPro" id="IPR010022">
    <property type="entry name" value="XkdX"/>
</dbReference>
<dbReference type="Pfam" id="PF09693">
    <property type="entry name" value="Phage_XkdX"/>
    <property type="match status" value="1"/>
</dbReference>
<reference evidence="1" key="1">
    <citation type="submission" date="2019-08" db="EMBL/GenBank/DDBJ databases">
        <authorList>
            <person name="Kucharzyk K."/>
            <person name="Murdoch R.W."/>
            <person name="Higgins S."/>
            <person name="Loffler F."/>
        </authorList>
    </citation>
    <scope>NUCLEOTIDE SEQUENCE</scope>
</reference>